<dbReference type="EMBL" id="JAVREL010000036">
    <property type="protein sequence ID" value="MDT0347617.1"/>
    <property type="molecule type" value="Genomic_DNA"/>
</dbReference>
<name>A0ABU2N133_9ACTN</name>
<protein>
    <submittedName>
        <fullName evidence="1">Uncharacterized protein</fullName>
    </submittedName>
</protein>
<evidence type="ECO:0000313" key="1">
    <source>
        <dbReference type="EMBL" id="MDT0347617.1"/>
    </source>
</evidence>
<accession>A0ABU2N133</accession>
<dbReference type="RefSeq" id="WP_311708740.1">
    <property type="nucleotide sequence ID" value="NZ_JAVREL010000036.1"/>
</dbReference>
<keyword evidence="2" id="KW-1185">Reference proteome</keyword>
<proteinExistence type="predicted"/>
<dbReference type="Proteomes" id="UP001183246">
    <property type="component" value="Unassembled WGS sequence"/>
</dbReference>
<comment type="caution">
    <text evidence="1">The sequence shown here is derived from an EMBL/GenBank/DDBJ whole genome shotgun (WGS) entry which is preliminary data.</text>
</comment>
<reference evidence="2" key="1">
    <citation type="submission" date="2023-07" db="EMBL/GenBank/DDBJ databases">
        <title>30 novel species of actinomycetes from the DSMZ collection.</title>
        <authorList>
            <person name="Nouioui I."/>
        </authorList>
    </citation>
    <scope>NUCLEOTIDE SEQUENCE [LARGE SCALE GENOMIC DNA]</scope>
    <source>
        <strain evidence="2">DSM 44938</strain>
    </source>
</reference>
<gene>
    <name evidence="1" type="ORF">RM590_34400</name>
</gene>
<organism evidence="1 2">
    <name type="scientific">Streptomyces litchfieldiae</name>
    <dbReference type="NCBI Taxonomy" id="3075543"/>
    <lineage>
        <taxon>Bacteria</taxon>
        <taxon>Bacillati</taxon>
        <taxon>Actinomycetota</taxon>
        <taxon>Actinomycetes</taxon>
        <taxon>Kitasatosporales</taxon>
        <taxon>Streptomycetaceae</taxon>
        <taxon>Streptomyces</taxon>
    </lineage>
</organism>
<sequence length="270" mass="30772">MERYMYRIPQWNGEFRNTGAGWEEYQNGVRVVGFVEQIRTADWITLFDGSRTLWVSLPVAGGQSFVQVGTAGPWAPLYHVDRIERTFTPAQLTILRNDSATARAQLDRVIHRLTENPIHPTAVLTKTRQLVKNIFKINVIDPDVPDLPVQAFNYANLVAEFKTLRSAGFDSDPTFVFEPDYTGPLQAWVIGTTDPLVHISPNHFYMDRPNLVITLIHERAHTVLRLQGHPGWDDNQFIPPTPGEGSPFMTHDQAIKNPYCYEWLTAAMRD</sequence>
<evidence type="ECO:0000313" key="2">
    <source>
        <dbReference type="Proteomes" id="UP001183246"/>
    </source>
</evidence>